<sequence>MSTDRPIRLAFLGGTCTGKTSLLSRLTIDLVREVHYPTKKQSNWLFTFKPHSRIARAILDEKVHERYYYENGNVISEAVFKSPSINDNVLLSPLVYQSIIEDYNYVKSATRNGQRLSDAKGNLRSENTYYQYITSTEGSSHHESCWETSPTDIPLNYVPPEYSDIAIDVIDTPGFDPNMVVPFLEVSLFRNLDSSILRGLADQPREPVSTQSMLVASGSAELNGKVDGYILVYSALPELTQSDPPPYDEPELSAFRSQKQTPYSTTSAHKHKDGGFSLLKSIKDCFLDAWTEFRNYQRNCDVEKECDIYSLSFPFKQTWKTESQSSDRANESGSFKSHLEQLDLNPESPDSPPPILIVCTHVMNPLHSPLLIEEGKNLAIEWNCAFVAVDSMLDVNVDIALACIIRDIIEKEKLMKRHMTKKKGVLERIIKG</sequence>
<dbReference type="EMBL" id="CP014242">
    <property type="protein sequence ID" value="AMD18793.1"/>
    <property type="molecule type" value="Genomic_DNA"/>
</dbReference>
<keyword evidence="2" id="KW-1185">Reference proteome</keyword>
<dbReference type="STRING" id="45286.A0A109UWE6"/>
<dbReference type="OrthoDB" id="3995714at2759"/>
<dbReference type="GeneID" id="28721961"/>
<dbReference type="AlphaFoldDB" id="A0A109UWE6"/>
<protein>
    <submittedName>
        <fullName evidence="1">HBL109Wp</fullName>
    </submittedName>
</protein>
<evidence type="ECO:0000313" key="2">
    <source>
        <dbReference type="Proteomes" id="UP000243052"/>
    </source>
</evidence>
<dbReference type="SUPFAM" id="SSF52540">
    <property type="entry name" value="P-loop containing nucleoside triphosphate hydrolases"/>
    <property type="match status" value="1"/>
</dbReference>
<dbReference type="Proteomes" id="UP000243052">
    <property type="component" value="Chromosome ii"/>
</dbReference>
<evidence type="ECO:0000313" key="1">
    <source>
        <dbReference type="EMBL" id="AMD18793.1"/>
    </source>
</evidence>
<name>A0A109UWE6_9SACH</name>
<accession>A0A109UWE6</accession>
<proteinExistence type="predicted"/>
<organism evidence="1 2">
    <name type="scientific">Eremothecium sinecaudum</name>
    <dbReference type="NCBI Taxonomy" id="45286"/>
    <lineage>
        <taxon>Eukaryota</taxon>
        <taxon>Fungi</taxon>
        <taxon>Dikarya</taxon>
        <taxon>Ascomycota</taxon>
        <taxon>Saccharomycotina</taxon>
        <taxon>Saccharomycetes</taxon>
        <taxon>Saccharomycetales</taxon>
        <taxon>Saccharomycetaceae</taxon>
        <taxon>Eremothecium</taxon>
    </lineage>
</organism>
<reference evidence="1 2" key="1">
    <citation type="submission" date="2016-01" db="EMBL/GenBank/DDBJ databases">
        <title>Genome sequence of the yeast Holleya sinecauda.</title>
        <authorList>
            <person name="Dietrich F.S."/>
        </authorList>
    </citation>
    <scope>NUCLEOTIDE SEQUENCE [LARGE SCALE GENOMIC DNA]</scope>
    <source>
        <strain evidence="1 2">ATCC 58844</strain>
    </source>
</reference>
<gene>
    <name evidence="1" type="ORF">AW171_hschr2310</name>
</gene>
<dbReference type="InterPro" id="IPR027417">
    <property type="entry name" value="P-loop_NTPase"/>
</dbReference>
<dbReference type="RefSeq" id="XP_017985789.1">
    <property type="nucleotide sequence ID" value="XM_018130115.1"/>
</dbReference>